<evidence type="ECO:0000256" key="4">
    <source>
        <dbReference type="ARBA" id="ARBA00022807"/>
    </source>
</evidence>
<evidence type="ECO:0000313" key="8">
    <source>
        <dbReference type="Proteomes" id="UP000277811"/>
    </source>
</evidence>
<dbReference type="OrthoDB" id="9808890at2"/>
<dbReference type="InterPro" id="IPR051202">
    <property type="entry name" value="Peptidase_C40"/>
</dbReference>
<dbReference type="InterPro" id="IPR038765">
    <property type="entry name" value="Papain-like_cys_pep_sf"/>
</dbReference>
<dbReference type="RefSeq" id="WP_122627730.1">
    <property type="nucleotide sequence ID" value="NZ_UPPP01000067.1"/>
</dbReference>
<protein>
    <recommendedName>
        <fullName evidence="6">NlpC/P60 domain-containing protein</fullName>
    </recommendedName>
</protein>
<feature type="domain" description="NlpC/P60" evidence="6">
    <location>
        <begin position="40"/>
        <end position="161"/>
    </location>
</feature>
<feature type="signal peptide" evidence="5">
    <location>
        <begin position="1"/>
        <end position="23"/>
    </location>
</feature>
<keyword evidence="5" id="KW-0732">Signal</keyword>
<reference evidence="7 8" key="1">
    <citation type="submission" date="2018-06" db="EMBL/GenBank/DDBJ databases">
        <authorList>
            <person name="Strepis N."/>
        </authorList>
    </citation>
    <scope>NUCLEOTIDE SEQUENCE [LARGE SCALE GENOMIC DNA]</scope>
    <source>
        <strain evidence="7">LUCI</strain>
    </source>
</reference>
<gene>
    <name evidence="7" type="ORF">LUCI_2020</name>
</gene>
<sequence>MRRIFVFIICILVLASTLPAAYAADAHAGRHIRPTVVDGKTRGEKIVSQAMHYKGVPYRFGGASPKGFDCSGLVWYVFKQNGKKLPRAADKQFATGKAVKGKELVPGDVVFFSTYTKGASHCGIYMGGGKFIHASSSRGVTVTSLNDSYWKPRYLGARRMIEK</sequence>
<organism evidence="7 8">
    <name type="scientific">Lucifera butyrica</name>
    <dbReference type="NCBI Taxonomy" id="1351585"/>
    <lineage>
        <taxon>Bacteria</taxon>
        <taxon>Bacillati</taxon>
        <taxon>Bacillota</taxon>
        <taxon>Negativicutes</taxon>
        <taxon>Veillonellales</taxon>
        <taxon>Veillonellaceae</taxon>
        <taxon>Lucifera</taxon>
    </lineage>
</organism>
<keyword evidence="2" id="KW-0645">Protease</keyword>
<evidence type="ECO:0000256" key="1">
    <source>
        <dbReference type="ARBA" id="ARBA00007074"/>
    </source>
</evidence>
<evidence type="ECO:0000256" key="5">
    <source>
        <dbReference type="SAM" id="SignalP"/>
    </source>
</evidence>
<proteinExistence type="inferred from homology"/>
<dbReference type="Gene3D" id="3.90.1720.10">
    <property type="entry name" value="endopeptidase domain like (from Nostoc punctiforme)"/>
    <property type="match status" value="1"/>
</dbReference>
<keyword evidence="4" id="KW-0788">Thiol protease</keyword>
<dbReference type="GO" id="GO:0006508">
    <property type="term" value="P:proteolysis"/>
    <property type="evidence" value="ECO:0007669"/>
    <property type="project" value="UniProtKB-KW"/>
</dbReference>
<name>A0A498R5Q4_9FIRM</name>
<evidence type="ECO:0000256" key="2">
    <source>
        <dbReference type="ARBA" id="ARBA00022670"/>
    </source>
</evidence>
<keyword evidence="3" id="KW-0378">Hydrolase</keyword>
<comment type="similarity">
    <text evidence="1">Belongs to the peptidase C40 family.</text>
</comment>
<evidence type="ECO:0000259" key="6">
    <source>
        <dbReference type="PROSITE" id="PS51935"/>
    </source>
</evidence>
<feature type="chain" id="PRO_5019825642" description="NlpC/P60 domain-containing protein" evidence="5">
    <location>
        <begin position="24"/>
        <end position="163"/>
    </location>
</feature>
<dbReference type="SUPFAM" id="SSF54001">
    <property type="entry name" value="Cysteine proteinases"/>
    <property type="match status" value="1"/>
</dbReference>
<dbReference type="PROSITE" id="PS51935">
    <property type="entry name" value="NLPC_P60"/>
    <property type="match status" value="1"/>
</dbReference>
<keyword evidence="8" id="KW-1185">Reference proteome</keyword>
<dbReference type="InterPro" id="IPR000064">
    <property type="entry name" value="NLP_P60_dom"/>
</dbReference>
<dbReference type="PANTHER" id="PTHR47053:SF1">
    <property type="entry name" value="MUREIN DD-ENDOPEPTIDASE MEPH-RELATED"/>
    <property type="match status" value="1"/>
</dbReference>
<dbReference type="PANTHER" id="PTHR47053">
    <property type="entry name" value="MUREIN DD-ENDOPEPTIDASE MEPH-RELATED"/>
    <property type="match status" value="1"/>
</dbReference>
<dbReference type="Proteomes" id="UP000277811">
    <property type="component" value="Unassembled WGS sequence"/>
</dbReference>
<dbReference type="Pfam" id="PF00877">
    <property type="entry name" value="NLPC_P60"/>
    <property type="match status" value="1"/>
</dbReference>
<accession>A0A498R5Q4</accession>
<dbReference type="EMBL" id="UPPP01000067">
    <property type="protein sequence ID" value="VBB06784.1"/>
    <property type="molecule type" value="Genomic_DNA"/>
</dbReference>
<evidence type="ECO:0000313" key="7">
    <source>
        <dbReference type="EMBL" id="VBB06784.1"/>
    </source>
</evidence>
<dbReference type="GO" id="GO:0008234">
    <property type="term" value="F:cysteine-type peptidase activity"/>
    <property type="evidence" value="ECO:0007669"/>
    <property type="project" value="UniProtKB-KW"/>
</dbReference>
<dbReference type="AlphaFoldDB" id="A0A498R5Q4"/>
<evidence type="ECO:0000256" key="3">
    <source>
        <dbReference type="ARBA" id="ARBA00022801"/>
    </source>
</evidence>